<accession>A0A1I6BP11</accession>
<keyword evidence="1" id="KW-0472">Membrane</keyword>
<gene>
    <name evidence="2" type="ORF">SAMN04515668_4848</name>
</gene>
<sequence>MITRPKLNVYLTYSGYSDEWERMGSAQEKSIISYSDWHQIDDLRERICFAASAPADQVQATALERLLTENCESLEVREGLQKFALKYCNQDPANSCLVKGVIYLVLLLTVLIVIVYYY</sequence>
<proteinExistence type="predicted"/>
<dbReference type="EMBL" id="FOXS01000010">
    <property type="protein sequence ID" value="SFQ82624.1"/>
    <property type="molecule type" value="Genomic_DNA"/>
</dbReference>
<feature type="transmembrane region" description="Helical" evidence="1">
    <location>
        <begin position="96"/>
        <end position="117"/>
    </location>
</feature>
<keyword evidence="1" id="KW-1133">Transmembrane helix</keyword>
<name>A0A1I6BP11_HYMAR</name>
<keyword evidence="3" id="KW-1185">Reference proteome</keyword>
<evidence type="ECO:0000256" key="1">
    <source>
        <dbReference type="SAM" id="Phobius"/>
    </source>
</evidence>
<organism evidence="2 3">
    <name type="scientific">Hymenobacter arizonensis</name>
    <name type="common">Siccationidurans arizonensis</name>
    <dbReference type="NCBI Taxonomy" id="1227077"/>
    <lineage>
        <taxon>Bacteria</taxon>
        <taxon>Pseudomonadati</taxon>
        <taxon>Bacteroidota</taxon>
        <taxon>Cytophagia</taxon>
        <taxon>Cytophagales</taxon>
        <taxon>Hymenobacteraceae</taxon>
        <taxon>Hymenobacter</taxon>
    </lineage>
</organism>
<evidence type="ECO:0000313" key="2">
    <source>
        <dbReference type="EMBL" id="SFQ82624.1"/>
    </source>
</evidence>
<reference evidence="3" key="1">
    <citation type="submission" date="2016-10" db="EMBL/GenBank/DDBJ databases">
        <authorList>
            <person name="Varghese N."/>
            <person name="Submissions S."/>
        </authorList>
    </citation>
    <scope>NUCLEOTIDE SEQUENCE [LARGE SCALE GENOMIC DNA]</scope>
    <source>
        <strain evidence="3">OR362-8,ATCC BAA-1266,JCM 13504</strain>
    </source>
</reference>
<dbReference type="AlphaFoldDB" id="A0A1I6BP11"/>
<protein>
    <submittedName>
        <fullName evidence="2">Uncharacterized protein</fullName>
    </submittedName>
</protein>
<dbReference type="RefSeq" id="WP_092678878.1">
    <property type="nucleotide sequence ID" value="NZ_FOXS01000010.1"/>
</dbReference>
<keyword evidence="1" id="KW-0812">Transmembrane</keyword>
<evidence type="ECO:0000313" key="3">
    <source>
        <dbReference type="Proteomes" id="UP000199029"/>
    </source>
</evidence>
<dbReference type="OrthoDB" id="800014at2"/>
<dbReference type="Proteomes" id="UP000199029">
    <property type="component" value="Unassembled WGS sequence"/>
</dbReference>